<dbReference type="SUPFAM" id="SSF53335">
    <property type="entry name" value="S-adenosyl-L-methionine-dependent methyltransferases"/>
    <property type="match status" value="1"/>
</dbReference>
<dbReference type="Pfam" id="PF05891">
    <property type="entry name" value="Methyltransf_PK"/>
    <property type="match status" value="1"/>
</dbReference>
<dbReference type="Gene3D" id="3.40.50.150">
    <property type="entry name" value="Vaccinia Virus protein VP39"/>
    <property type="match status" value="1"/>
</dbReference>
<accession>A0A8S9YR04</accession>
<feature type="compositionally biased region" description="Polar residues" evidence="11">
    <location>
        <begin position="10"/>
        <end position="29"/>
    </location>
</feature>
<keyword evidence="2" id="KW-0489">Methyltransferase</keyword>
<reference evidence="12" key="1">
    <citation type="submission" date="2019-07" db="EMBL/GenBank/DDBJ databases">
        <title>Annotation for the trematode Paragonimus miyazaki's.</title>
        <authorList>
            <person name="Choi Y.-J."/>
        </authorList>
    </citation>
    <scope>NUCLEOTIDE SEQUENCE</scope>
    <source>
        <strain evidence="12">Japan</strain>
    </source>
</reference>
<dbReference type="GO" id="GO:0071885">
    <property type="term" value="F:N-terminal protein N-methyltransferase activity"/>
    <property type="evidence" value="ECO:0007669"/>
    <property type="project" value="UniProtKB-EC"/>
</dbReference>
<comment type="caution">
    <text evidence="12">The sequence shown here is derived from an EMBL/GenBank/DDBJ whole genome shotgun (WGS) entry which is preliminary data.</text>
</comment>
<organism evidence="12 13">
    <name type="scientific">Paragonimus skrjabini miyazakii</name>
    <dbReference type="NCBI Taxonomy" id="59628"/>
    <lineage>
        <taxon>Eukaryota</taxon>
        <taxon>Metazoa</taxon>
        <taxon>Spiralia</taxon>
        <taxon>Lophotrochozoa</taxon>
        <taxon>Platyhelminthes</taxon>
        <taxon>Trematoda</taxon>
        <taxon>Digenea</taxon>
        <taxon>Plagiorchiida</taxon>
        <taxon>Troglotremata</taxon>
        <taxon>Troglotrematidae</taxon>
        <taxon>Paragonimus</taxon>
    </lineage>
</organism>
<comment type="catalytic activity">
    <reaction evidence="10">
        <text>N-terminal L-alanyl-L-prolyl-L-lysyl-[protein] + 3 S-adenosyl-L-methionine = N-terminal N,N,N-trimethyl-L-alanyl-L-prolyl-L-lysyl-[protein] + 3 S-adenosyl-L-homocysteine + 3 H(+)</text>
        <dbReference type="Rhea" id="RHEA:54712"/>
        <dbReference type="Rhea" id="RHEA-COMP:13785"/>
        <dbReference type="Rhea" id="RHEA-COMP:13971"/>
        <dbReference type="ChEBI" id="CHEBI:15378"/>
        <dbReference type="ChEBI" id="CHEBI:57856"/>
        <dbReference type="ChEBI" id="CHEBI:59789"/>
        <dbReference type="ChEBI" id="CHEBI:138057"/>
        <dbReference type="ChEBI" id="CHEBI:138315"/>
        <dbReference type="EC" id="2.1.1.244"/>
    </reaction>
</comment>
<comment type="catalytic activity">
    <reaction evidence="9">
        <text>N-terminal L-prolyl-L-prolyl-L-lysyl-[protein] + 2 S-adenosyl-L-methionine = N-terminal N,N-dimethyl-L-prolyl-L-prolyl-L-lysyl-[protein] + 2 S-adenosyl-L-homocysteine + 2 H(+)</text>
        <dbReference type="Rhea" id="RHEA:54736"/>
        <dbReference type="Rhea" id="RHEA-COMP:13787"/>
        <dbReference type="Rhea" id="RHEA-COMP:13974"/>
        <dbReference type="ChEBI" id="CHEBI:15378"/>
        <dbReference type="ChEBI" id="CHEBI:57856"/>
        <dbReference type="ChEBI" id="CHEBI:59789"/>
        <dbReference type="ChEBI" id="CHEBI:138059"/>
        <dbReference type="ChEBI" id="CHEBI:138318"/>
        <dbReference type="EC" id="2.1.1.244"/>
    </reaction>
</comment>
<dbReference type="OrthoDB" id="1298661at2759"/>
<dbReference type="PANTHER" id="PTHR12753:SF0">
    <property type="entry name" value="ALPHA N-TERMINAL PROTEIN METHYLTRANSFERASE 1"/>
    <property type="match status" value="1"/>
</dbReference>
<keyword evidence="13" id="KW-1185">Reference proteome</keyword>
<evidence type="ECO:0000256" key="8">
    <source>
        <dbReference type="ARBA" id="ARBA00047306"/>
    </source>
</evidence>
<dbReference type="FunFam" id="3.40.50.150:FF:000025">
    <property type="entry name" value="N-terminal Xaa-Pro-Lys N-methyltransferase 1"/>
    <property type="match status" value="1"/>
</dbReference>
<feature type="non-terminal residue" evidence="12">
    <location>
        <position position="1"/>
    </location>
</feature>
<dbReference type="InterPro" id="IPR008576">
    <property type="entry name" value="MeTrfase_NTM1"/>
</dbReference>
<dbReference type="InterPro" id="IPR029063">
    <property type="entry name" value="SAM-dependent_MTases_sf"/>
</dbReference>
<dbReference type="GO" id="GO:0005737">
    <property type="term" value="C:cytoplasm"/>
    <property type="evidence" value="ECO:0007669"/>
    <property type="project" value="TreeGrafter"/>
</dbReference>
<dbReference type="EMBL" id="JTDE01002576">
    <property type="protein sequence ID" value="KAF7257172.1"/>
    <property type="molecule type" value="Genomic_DNA"/>
</dbReference>
<sequence>ASASIAPVQKASSQGHSNASKLGLKNSSPKTKHEKQKLPSIVCKRLTATKQPPPPLVISPTEPPPDFYSNAKTYWSQVSPTVDGMLGGYSSLNVPDIEDSHLFLDEFGPVTTAYALDCGSGIGRVTKQLLIPRFNFVDMVEITQSFLDQAKEYIGEEDFDSIGERFCSGLQDFTPPVGRYDLIWIQWVLGHLTDVALIGFLQRCARALSVDGVIVVKENITSGNPDDQLAEATFDELDSSFTRSRKAFLDLFEKSDLTVSGEKLQTNFPTSIYPVRMFALRPRKINISPTTPDTNPALPT</sequence>
<comment type="catalytic activity">
    <reaction evidence="8">
        <text>N-terminal L-seryl-L-prolyl-L-lysyl-[protein] + 3 S-adenosyl-L-methionine = N-terminal N,N,N-trimethyl-L-seryl-L-prolyl-L-lysyl-[protein] + 3 S-adenosyl-L-homocysteine + 3 H(+)</text>
        <dbReference type="Rhea" id="RHEA:54724"/>
        <dbReference type="Rhea" id="RHEA-COMP:13789"/>
        <dbReference type="Rhea" id="RHEA-COMP:13973"/>
        <dbReference type="ChEBI" id="CHEBI:15378"/>
        <dbReference type="ChEBI" id="CHEBI:57856"/>
        <dbReference type="ChEBI" id="CHEBI:59789"/>
        <dbReference type="ChEBI" id="CHEBI:138061"/>
        <dbReference type="ChEBI" id="CHEBI:138317"/>
        <dbReference type="EC" id="2.1.1.244"/>
    </reaction>
</comment>
<evidence type="ECO:0000256" key="3">
    <source>
        <dbReference type="ARBA" id="ARBA00022679"/>
    </source>
</evidence>
<evidence type="ECO:0000256" key="7">
    <source>
        <dbReference type="ARBA" id="ARBA00043129"/>
    </source>
</evidence>
<protein>
    <recommendedName>
        <fullName evidence="6">Alpha N-terminal protein methyltransferase 1</fullName>
        <ecNumber evidence="5">2.1.1.244</ecNumber>
    </recommendedName>
    <alternativeName>
        <fullName evidence="7">X-Pro-Lys N-terminal protein methyltransferase 1</fullName>
    </alternativeName>
</protein>
<feature type="region of interest" description="Disordered" evidence="11">
    <location>
        <begin position="1"/>
        <end position="39"/>
    </location>
</feature>
<evidence type="ECO:0000256" key="6">
    <source>
        <dbReference type="ARBA" id="ARBA00039449"/>
    </source>
</evidence>
<evidence type="ECO:0000256" key="9">
    <source>
        <dbReference type="ARBA" id="ARBA00047885"/>
    </source>
</evidence>
<keyword evidence="4" id="KW-0949">S-adenosyl-L-methionine</keyword>
<evidence type="ECO:0000256" key="11">
    <source>
        <dbReference type="SAM" id="MobiDB-lite"/>
    </source>
</evidence>
<evidence type="ECO:0000256" key="10">
    <source>
        <dbReference type="ARBA" id="ARBA00048167"/>
    </source>
</evidence>
<evidence type="ECO:0000256" key="1">
    <source>
        <dbReference type="ARBA" id="ARBA00009059"/>
    </source>
</evidence>
<dbReference type="EC" id="2.1.1.244" evidence="5"/>
<proteinExistence type="inferred from homology"/>
<evidence type="ECO:0000256" key="5">
    <source>
        <dbReference type="ARBA" id="ARBA00039112"/>
    </source>
</evidence>
<comment type="similarity">
    <text evidence="1">Belongs to the methyltransferase superfamily. NTM1 family.</text>
</comment>
<evidence type="ECO:0000313" key="12">
    <source>
        <dbReference type="EMBL" id="KAF7257172.1"/>
    </source>
</evidence>
<dbReference type="CDD" id="cd02440">
    <property type="entry name" value="AdoMet_MTases"/>
    <property type="match status" value="1"/>
</dbReference>
<dbReference type="PANTHER" id="PTHR12753">
    <property type="entry name" value="AD-003 - RELATED"/>
    <property type="match status" value="1"/>
</dbReference>
<evidence type="ECO:0000256" key="4">
    <source>
        <dbReference type="ARBA" id="ARBA00022691"/>
    </source>
</evidence>
<evidence type="ECO:0000256" key="2">
    <source>
        <dbReference type="ARBA" id="ARBA00022603"/>
    </source>
</evidence>
<dbReference type="Proteomes" id="UP000822476">
    <property type="component" value="Unassembled WGS sequence"/>
</dbReference>
<dbReference type="AlphaFoldDB" id="A0A8S9YR04"/>
<dbReference type="GO" id="GO:0032259">
    <property type="term" value="P:methylation"/>
    <property type="evidence" value="ECO:0007669"/>
    <property type="project" value="UniProtKB-KW"/>
</dbReference>
<gene>
    <name evidence="12" type="ORF">EG68_07870</name>
</gene>
<name>A0A8S9YR04_9TREM</name>
<keyword evidence="3" id="KW-0808">Transferase</keyword>
<evidence type="ECO:0000313" key="13">
    <source>
        <dbReference type="Proteomes" id="UP000822476"/>
    </source>
</evidence>